<dbReference type="InterPro" id="IPR012132">
    <property type="entry name" value="GMC_OxRdtase"/>
</dbReference>
<keyword evidence="2" id="KW-0325">Glycoprotein</keyword>
<accession>A0A1R3S067</accession>
<dbReference type="OMA" id="HGCSWWH"/>
<dbReference type="PIRSF" id="PIRSF000137">
    <property type="entry name" value="Alcohol_oxidase"/>
    <property type="match status" value="1"/>
</dbReference>
<keyword evidence="7" id="KW-1185">Reference proteome</keyword>
<dbReference type="PANTHER" id="PTHR11552:SF138">
    <property type="entry name" value="DEHYDROGENASE PKFF-RELATED"/>
    <property type="match status" value="1"/>
</dbReference>
<dbReference type="EMBL" id="KV907494">
    <property type="protein sequence ID" value="OOG00147.1"/>
    <property type="molecule type" value="Genomic_DNA"/>
</dbReference>
<evidence type="ECO:0000259" key="5">
    <source>
        <dbReference type="PROSITE" id="PS00624"/>
    </source>
</evidence>
<dbReference type="SUPFAM" id="SSF51905">
    <property type="entry name" value="FAD/NAD(P)-binding domain"/>
    <property type="match status" value="1"/>
</dbReference>
<dbReference type="Gene3D" id="3.30.560.10">
    <property type="entry name" value="Glucose Oxidase, domain 3"/>
    <property type="match status" value="1"/>
</dbReference>
<keyword evidence="4" id="KW-0732">Signal</keyword>
<feature type="signal peptide" evidence="4">
    <location>
        <begin position="1"/>
        <end position="17"/>
    </location>
</feature>
<dbReference type="GO" id="GO:0050660">
    <property type="term" value="F:flavin adenine dinucleotide binding"/>
    <property type="evidence" value="ECO:0007669"/>
    <property type="project" value="InterPro"/>
</dbReference>
<dbReference type="VEuPathDB" id="FungiDB:ASPCADRAFT_393844"/>
<feature type="chain" id="PRO_5012887469" evidence="4">
    <location>
        <begin position="18"/>
        <end position="623"/>
    </location>
</feature>
<gene>
    <name evidence="6" type="ORF">ASPCADRAFT_393844</name>
</gene>
<comment type="cofactor">
    <cofactor evidence="3">
        <name>FAD</name>
        <dbReference type="ChEBI" id="CHEBI:57692"/>
    </cofactor>
</comment>
<dbReference type="PROSITE" id="PS00624">
    <property type="entry name" value="GMC_OXRED_2"/>
    <property type="match status" value="1"/>
</dbReference>
<dbReference type="STRING" id="602072.A0A1R3S067"/>
<evidence type="ECO:0000256" key="2">
    <source>
        <dbReference type="ARBA" id="ARBA00023180"/>
    </source>
</evidence>
<evidence type="ECO:0000313" key="6">
    <source>
        <dbReference type="EMBL" id="OOG00147.1"/>
    </source>
</evidence>
<feature type="domain" description="Glucose-methanol-choline oxidoreductase N-terminal" evidence="5">
    <location>
        <begin position="329"/>
        <end position="343"/>
    </location>
</feature>
<keyword evidence="3" id="KW-0285">Flavoprotein</keyword>
<sequence length="623" mass="67744">MMRAFWPLLGLTAVATAHDGPDLNLFDYGQRGPLLGTWFGIPGQNATFDYIVIGGGTAGLTVASRLVESGYLSVAVVEAGGFYEIDNGDLSVIPEYMTFFIGSDPSDYQPLIDWGFLTQPQQSLGGRVLHYARGKTLGGGSGRHHMYYQRPTIGSLHKWAEEVDDESYEFDNMLPYYKKSVHFTPPDEELFTNSTNIQNPGAFSSSGGPLEVSSGNFVDGFGTWLRKALIALGLDQTEFNSGNLSGSGYSTLTINPSNAHRSSSETSFLQSTLNSGLGPVVYHKTLAQRIMFDTHRVATGVQVETAGTFGTPPVNFTLSARKEVILSAGAIQSPQLLMVSGIGPHDQLSRFNITCISHTPGVGQNLQDHPMAGTTHRVDVPTVATLADDETLVESNVKQYIENATGPLSLPGPGYFGWEKIPKPYRWRLSNETISALSTLPDDWPETMYAASGFAQANDVDDKQIYATIVFADAASFSRGNITLAGPNMTTPPIIDPQWLSNATDMEVMVNAVKRSRQIWAELAELGVADPEEYFPGNNVTTNEQIRDYLRRNLTTFSHASSTCKMGRKDDPMAVLDSSARVYGVTSLRVVDASSFPFLPPGLPQSTVYAFAEKIADDILHGR</sequence>
<dbReference type="Pfam" id="PF05199">
    <property type="entry name" value="GMC_oxred_C"/>
    <property type="match status" value="1"/>
</dbReference>
<evidence type="ECO:0000313" key="7">
    <source>
        <dbReference type="Proteomes" id="UP000188318"/>
    </source>
</evidence>
<dbReference type="InterPro" id="IPR000172">
    <property type="entry name" value="GMC_OxRdtase_N"/>
</dbReference>
<protein>
    <submittedName>
        <fullName evidence="6">GMC oxidoreductase</fullName>
    </submittedName>
</protein>
<dbReference type="InterPro" id="IPR036188">
    <property type="entry name" value="FAD/NAD-bd_sf"/>
</dbReference>
<evidence type="ECO:0000256" key="1">
    <source>
        <dbReference type="ARBA" id="ARBA00010790"/>
    </source>
</evidence>
<evidence type="ECO:0000256" key="4">
    <source>
        <dbReference type="SAM" id="SignalP"/>
    </source>
</evidence>
<name>A0A1R3S067_ASPC5</name>
<dbReference type="SUPFAM" id="SSF54373">
    <property type="entry name" value="FAD-linked reductases, C-terminal domain"/>
    <property type="match status" value="1"/>
</dbReference>
<dbReference type="GO" id="GO:0016614">
    <property type="term" value="F:oxidoreductase activity, acting on CH-OH group of donors"/>
    <property type="evidence" value="ECO:0007669"/>
    <property type="project" value="InterPro"/>
</dbReference>
<evidence type="ECO:0000256" key="3">
    <source>
        <dbReference type="PIRSR" id="PIRSR000137-2"/>
    </source>
</evidence>
<feature type="binding site" evidence="3">
    <location>
        <begin position="604"/>
        <end position="605"/>
    </location>
    <ligand>
        <name>FAD</name>
        <dbReference type="ChEBI" id="CHEBI:57692"/>
    </ligand>
</feature>
<reference evidence="7" key="1">
    <citation type="journal article" date="2017" name="Genome Biol.">
        <title>Comparative genomics reveals high biological diversity and specific adaptations in the industrially and medically important fungal genus Aspergillus.</title>
        <authorList>
            <person name="de Vries R.P."/>
            <person name="Riley R."/>
            <person name="Wiebenga A."/>
            <person name="Aguilar-Osorio G."/>
            <person name="Amillis S."/>
            <person name="Uchima C.A."/>
            <person name="Anderluh G."/>
            <person name="Asadollahi M."/>
            <person name="Askin M."/>
            <person name="Barry K."/>
            <person name="Battaglia E."/>
            <person name="Bayram O."/>
            <person name="Benocci T."/>
            <person name="Braus-Stromeyer S.A."/>
            <person name="Caldana C."/>
            <person name="Canovas D."/>
            <person name="Cerqueira G.C."/>
            <person name="Chen F."/>
            <person name="Chen W."/>
            <person name="Choi C."/>
            <person name="Clum A."/>
            <person name="Dos Santos R.A."/>
            <person name="Damasio A.R."/>
            <person name="Diallinas G."/>
            <person name="Emri T."/>
            <person name="Fekete E."/>
            <person name="Flipphi M."/>
            <person name="Freyberg S."/>
            <person name="Gallo A."/>
            <person name="Gournas C."/>
            <person name="Habgood R."/>
            <person name="Hainaut M."/>
            <person name="Harispe M.L."/>
            <person name="Henrissat B."/>
            <person name="Hilden K.S."/>
            <person name="Hope R."/>
            <person name="Hossain A."/>
            <person name="Karabika E."/>
            <person name="Karaffa L."/>
            <person name="Karanyi Z."/>
            <person name="Krasevec N."/>
            <person name="Kuo A."/>
            <person name="Kusch H."/>
            <person name="LaButti K."/>
            <person name="Lagendijk E.L."/>
            <person name="Lapidus A."/>
            <person name="Levasseur A."/>
            <person name="Lindquist E."/>
            <person name="Lipzen A."/>
            <person name="Logrieco A.F."/>
            <person name="MacCabe A."/>
            <person name="Maekelae M.R."/>
            <person name="Malavazi I."/>
            <person name="Melin P."/>
            <person name="Meyer V."/>
            <person name="Mielnichuk N."/>
            <person name="Miskei M."/>
            <person name="Molnar A.P."/>
            <person name="Mule G."/>
            <person name="Ngan C.Y."/>
            <person name="Orejas M."/>
            <person name="Orosz E."/>
            <person name="Ouedraogo J.P."/>
            <person name="Overkamp K.M."/>
            <person name="Park H.-S."/>
            <person name="Perrone G."/>
            <person name="Piumi F."/>
            <person name="Punt P.J."/>
            <person name="Ram A.F."/>
            <person name="Ramon A."/>
            <person name="Rauscher S."/>
            <person name="Record E."/>
            <person name="Riano-Pachon D.M."/>
            <person name="Robert V."/>
            <person name="Roehrig J."/>
            <person name="Ruller R."/>
            <person name="Salamov A."/>
            <person name="Salih N.S."/>
            <person name="Samson R.A."/>
            <person name="Sandor E."/>
            <person name="Sanguinetti M."/>
            <person name="Schuetze T."/>
            <person name="Sepcic K."/>
            <person name="Shelest E."/>
            <person name="Sherlock G."/>
            <person name="Sophianopoulou V."/>
            <person name="Squina F.M."/>
            <person name="Sun H."/>
            <person name="Susca A."/>
            <person name="Todd R.B."/>
            <person name="Tsang A."/>
            <person name="Unkles S.E."/>
            <person name="van de Wiele N."/>
            <person name="van Rossen-Uffink D."/>
            <person name="Oliveira J.V."/>
            <person name="Vesth T.C."/>
            <person name="Visser J."/>
            <person name="Yu J.-H."/>
            <person name="Zhou M."/>
            <person name="Andersen M.R."/>
            <person name="Archer D.B."/>
            <person name="Baker S.E."/>
            <person name="Benoit I."/>
            <person name="Brakhage A.A."/>
            <person name="Braus G.H."/>
            <person name="Fischer R."/>
            <person name="Frisvad J.C."/>
            <person name="Goldman G.H."/>
            <person name="Houbraken J."/>
            <person name="Oakley B."/>
            <person name="Pocsi I."/>
            <person name="Scazzocchio C."/>
            <person name="Seiboth B."/>
            <person name="vanKuyk P.A."/>
            <person name="Wortman J."/>
            <person name="Dyer P.S."/>
            <person name="Grigoriev I.V."/>
        </authorList>
    </citation>
    <scope>NUCLEOTIDE SEQUENCE [LARGE SCALE GENOMIC DNA]</scope>
    <source>
        <strain evidence="7">ITEM 5010</strain>
    </source>
</reference>
<dbReference type="Gene3D" id="3.50.50.60">
    <property type="entry name" value="FAD/NAD(P)-binding domain"/>
    <property type="match status" value="1"/>
</dbReference>
<dbReference type="AlphaFoldDB" id="A0A1R3S067"/>
<dbReference type="InterPro" id="IPR007867">
    <property type="entry name" value="GMC_OxRtase_C"/>
</dbReference>
<organism evidence="6 7">
    <name type="scientific">Aspergillus carbonarius (strain ITEM 5010)</name>
    <dbReference type="NCBI Taxonomy" id="602072"/>
    <lineage>
        <taxon>Eukaryota</taxon>
        <taxon>Fungi</taxon>
        <taxon>Dikarya</taxon>
        <taxon>Ascomycota</taxon>
        <taxon>Pezizomycotina</taxon>
        <taxon>Eurotiomycetes</taxon>
        <taxon>Eurotiomycetidae</taxon>
        <taxon>Eurotiales</taxon>
        <taxon>Aspergillaceae</taxon>
        <taxon>Aspergillus</taxon>
        <taxon>Aspergillus subgen. Circumdati</taxon>
    </lineage>
</organism>
<dbReference type="PANTHER" id="PTHR11552">
    <property type="entry name" value="GLUCOSE-METHANOL-CHOLINE GMC OXIDOREDUCTASE"/>
    <property type="match status" value="1"/>
</dbReference>
<keyword evidence="3" id="KW-0274">FAD</keyword>
<dbReference type="Proteomes" id="UP000188318">
    <property type="component" value="Unassembled WGS sequence"/>
</dbReference>
<dbReference type="OrthoDB" id="269227at2759"/>
<comment type="similarity">
    <text evidence="1">Belongs to the GMC oxidoreductase family.</text>
</comment>
<dbReference type="Pfam" id="PF00732">
    <property type="entry name" value="GMC_oxred_N"/>
    <property type="match status" value="1"/>
</dbReference>
<dbReference type="GO" id="GO:0044550">
    <property type="term" value="P:secondary metabolite biosynthetic process"/>
    <property type="evidence" value="ECO:0007669"/>
    <property type="project" value="TreeGrafter"/>
</dbReference>
<proteinExistence type="inferred from homology"/>